<name>E1X1X0_HALMS</name>
<organism evidence="1 2">
    <name type="scientific">Halobacteriovorax marinus (strain ATCC BAA-682 / DSM 15412 / SJ)</name>
    <name type="common">Bacteriovorax marinus</name>
    <dbReference type="NCBI Taxonomy" id="862908"/>
    <lineage>
        <taxon>Bacteria</taxon>
        <taxon>Pseudomonadati</taxon>
        <taxon>Bdellovibrionota</taxon>
        <taxon>Bacteriovoracia</taxon>
        <taxon>Bacteriovoracales</taxon>
        <taxon>Halobacteriovoraceae</taxon>
        <taxon>Halobacteriovorax</taxon>
    </lineage>
</organism>
<dbReference type="OrthoDB" id="528268at2"/>
<dbReference type="PATRIC" id="fig|862908.3.peg.1714"/>
<dbReference type="CDD" id="cd00657">
    <property type="entry name" value="Ferritin_like"/>
    <property type="match status" value="1"/>
</dbReference>
<gene>
    <name evidence="1" type="ordered locus">BMS_1807</name>
</gene>
<evidence type="ECO:0000313" key="2">
    <source>
        <dbReference type="Proteomes" id="UP000008963"/>
    </source>
</evidence>
<keyword evidence="2" id="KW-1185">Reference proteome</keyword>
<dbReference type="RefSeq" id="WP_014244411.1">
    <property type="nucleotide sequence ID" value="NC_016620.1"/>
</dbReference>
<dbReference type="SUPFAM" id="SSF47240">
    <property type="entry name" value="Ferritin-like"/>
    <property type="match status" value="1"/>
</dbReference>
<dbReference type="AlphaFoldDB" id="E1X1X0"/>
<protein>
    <recommendedName>
        <fullName evidence="3">Ferritin-like domain-containing protein</fullName>
    </recommendedName>
</protein>
<accession>E1X1X0</accession>
<dbReference type="STRING" id="862908.BMS_1807"/>
<dbReference type="Gene3D" id="1.10.620.20">
    <property type="entry name" value="Ribonucleotide Reductase, subunit A"/>
    <property type="match status" value="1"/>
</dbReference>
<dbReference type="HOGENOM" id="CLU_923532_0_0_7"/>
<dbReference type="KEGG" id="bmx:BMS_1807"/>
<dbReference type="GO" id="GO:0016491">
    <property type="term" value="F:oxidoreductase activity"/>
    <property type="evidence" value="ECO:0007669"/>
    <property type="project" value="InterPro"/>
</dbReference>
<evidence type="ECO:0000313" key="1">
    <source>
        <dbReference type="EMBL" id="CBW26630.1"/>
    </source>
</evidence>
<proteinExistence type="predicted"/>
<reference evidence="2" key="1">
    <citation type="journal article" date="2013" name="ISME J.">
        <title>A small predatory core genome in the divergent marine Bacteriovorax marinus SJ and the terrestrial Bdellovibrio bacteriovorus.</title>
        <authorList>
            <person name="Crossman L.C."/>
            <person name="Chen H."/>
            <person name="Cerdeno-Tarraga A.M."/>
            <person name="Brooks K."/>
            <person name="Quail M.A."/>
            <person name="Pineiro S.A."/>
            <person name="Hobley L."/>
            <person name="Sockett R.E."/>
            <person name="Bentley S.D."/>
            <person name="Parkhill J."/>
            <person name="Williams H.N."/>
            <person name="Stine O.C."/>
        </authorList>
    </citation>
    <scope>NUCLEOTIDE SEQUENCE [LARGE SCALE GENOMIC DNA]</scope>
    <source>
        <strain evidence="2">ATCC BAA-682 / DSM 15412 / SJ</strain>
    </source>
</reference>
<dbReference type="EMBL" id="FQ312005">
    <property type="protein sequence ID" value="CBW26630.1"/>
    <property type="molecule type" value="Genomic_DNA"/>
</dbReference>
<sequence>MSKSLDVSVYMNNLHQRSNESLKRILKTRYKQRGEFLTTGVFWDEEAFDLQNVEVFKNLSIEEQSLLLTQNSSDRVEEAYHIEKSGIAYGAKMTLLSENLEERLLYGTFTGDEARHFQLVSKYINNTNLTPECNPFLQLLAQMIETAPKKSLVFMIQVLLEGWGMDHYNTMAKSCLNDSLKEDLSSILADEASHHGSGLILFNESELSREDLEYVRVSLETFFSMVQCGPLSVYSRLISSVDSLSRSNKRDILSQMNAMETTQRKLDQLSALMKKSGAHTLLGEMESSGKLKSFDIDQMLSIA</sequence>
<dbReference type="eggNOG" id="COG1633">
    <property type="taxonomic scope" value="Bacteria"/>
</dbReference>
<dbReference type="InterPro" id="IPR012348">
    <property type="entry name" value="RNR-like"/>
</dbReference>
<evidence type="ECO:0008006" key="3">
    <source>
        <dbReference type="Google" id="ProtNLM"/>
    </source>
</evidence>
<dbReference type="InterPro" id="IPR009078">
    <property type="entry name" value="Ferritin-like_SF"/>
</dbReference>
<dbReference type="Proteomes" id="UP000008963">
    <property type="component" value="Chromosome"/>
</dbReference>